<feature type="binding site" evidence="6">
    <location>
        <position position="40"/>
    </location>
    <ligand>
        <name>Na(+)</name>
        <dbReference type="ChEBI" id="CHEBI:29101"/>
        <label>1</label>
    </ligand>
</feature>
<dbReference type="PANTHER" id="PTHR11616:SF249">
    <property type="entry name" value="SOLUTE CARRIER FAMILY 6 MEMBER 22, TANDEM DUPLICATE 2 ISOFORM X2-RELATED"/>
    <property type="match status" value="1"/>
</dbReference>
<dbReference type="GO" id="GO:0042995">
    <property type="term" value="C:cell projection"/>
    <property type="evidence" value="ECO:0007669"/>
    <property type="project" value="TreeGrafter"/>
</dbReference>
<feature type="disulfide bond" evidence="7">
    <location>
        <begin position="146"/>
        <end position="155"/>
    </location>
</feature>
<keyword evidence="8" id="KW-0769">Symport</keyword>
<evidence type="ECO:0000256" key="4">
    <source>
        <dbReference type="ARBA" id="ARBA00022989"/>
    </source>
</evidence>
<feature type="transmembrane region" description="Helical" evidence="9">
    <location>
        <begin position="114"/>
        <end position="134"/>
    </location>
</feature>
<evidence type="ECO:0000313" key="10">
    <source>
        <dbReference type="Ensembl" id="ENSATEP00000066845.2"/>
    </source>
</evidence>
<reference evidence="10" key="2">
    <citation type="submission" date="2025-08" db="UniProtKB">
        <authorList>
            <consortium name="Ensembl"/>
        </authorList>
    </citation>
    <scope>IDENTIFICATION</scope>
</reference>
<dbReference type="GO" id="GO:0005886">
    <property type="term" value="C:plasma membrane"/>
    <property type="evidence" value="ECO:0007669"/>
    <property type="project" value="TreeGrafter"/>
</dbReference>
<feature type="binding site" evidence="6">
    <location>
        <position position="380"/>
    </location>
    <ligand>
        <name>Na(+)</name>
        <dbReference type="ChEBI" id="CHEBI:29101"/>
        <label>1</label>
    </ligand>
</feature>
<keyword evidence="11" id="KW-1185">Reference proteome</keyword>
<dbReference type="PROSITE" id="PS00610">
    <property type="entry name" value="NA_NEUROTRAN_SYMP_1"/>
    <property type="match status" value="1"/>
</dbReference>
<dbReference type="Pfam" id="PF00209">
    <property type="entry name" value="SNF"/>
    <property type="match status" value="1"/>
</dbReference>
<dbReference type="PANTHER" id="PTHR11616">
    <property type="entry name" value="SODIUM/CHLORIDE DEPENDENT TRANSPORTER"/>
    <property type="match status" value="1"/>
</dbReference>
<dbReference type="PRINTS" id="PR00176">
    <property type="entry name" value="NANEUSMPORT"/>
</dbReference>
<keyword evidence="3 8" id="KW-0812">Transmembrane</keyword>
<protein>
    <recommendedName>
        <fullName evidence="8">Transporter</fullName>
    </recommendedName>
</protein>
<feature type="binding site" evidence="6">
    <location>
        <position position="47"/>
    </location>
    <ligand>
        <name>Na(+)</name>
        <dbReference type="ChEBI" id="CHEBI:29101"/>
        <label>1</label>
    </ligand>
</feature>
<keyword evidence="2 8" id="KW-0813">Transport</keyword>
<comment type="similarity">
    <text evidence="8">Belongs to the sodium:neurotransmitter symporter (SNF) (TC 2.A.22) family.</text>
</comment>
<dbReference type="InterPro" id="IPR000175">
    <property type="entry name" value="Na/ntran_symport"/>
</dbReference>
<dbReference type="AlphaFoldDB" id="A0A7N6BRM9"/>
<feature type="transmembrane region" description="Helical" evidence="9">
    <location>
        <begin position="502"/>
        <end position="522"/>
    </location>
</feature>
<comment type="subcellular location">
    <subcellularLocation>
        <location evidence="1">Membrane</location>
        <topology evidence="1">Multi-pass membrane protein</topology>
    </subcellularLocation>
</comment>
<feature type="binding site" evidence="6">
    <location>
        <position position="315"/>
    </location>
    <ligand>
        <name>Na(+)</name>
        <dbReference type="ChEBI" id="CHEBI:29101"/>
        <label>1</label>
    </ligand>
</feature>
<keyword evidence="5 9" id="KW-0472">Membrane</keyword>
<evidence type="ECO:0000256" key="1">
    <source>
        <dbReference type="ARBA" id="ARBA00004141"/>
    </source>
</evidence>
<dbReference type="GeneTree" id="ENSGT00940000163827"/>
<evidence type="ECO:0000313" key="11">
    <source>
        <dbReference type="Proteomes" id="UP000265040"/>
    </source>
</evidence>
<reference evidence="10" key="1">
    <citation type="submission" date="2021-04" db="EMBL/GenBank/DDBJ databases">
        <authorList>
            <consortium name="Wellcome Sanger Institute Data Sharing"/>
        </authorList>
    </citation>
    <scope>NUCLEOTIDE SEQUENCE [LARGE SCALE GENOMIC DNA]</scope>
</reference>
<dbReference type="Ensembl" id="ENSATET00000043522.2">
    <property type="protein sequence ID" value="ENSATEP00000066845.2"/>
    <property type="gene ID" value="ENSATEG00000011540.3"/>
</dbReference>
<dbReference type="PROSITE" id="PS00754">
    <property type="entry name" value="NA_NEUROTRAN_SYMP_2"/>
    <property type="match status" value="1"/>
</dbReference>
<feature type="binding site" evidence="6">
    <location>
        <position position="283"/>
    </location>
    <ligand>
        <name>Na(+)</name>
        <dbReference type="ChEBI" id="CHEBI:29101"/>
        <label>1</label>
    </ligand>
</feature>
<evidence type="ECO:0000256" key="8">
    <source>
        <dbReference type="RuleBase" id="RU003732"/>
    </source>
</evidence>
<keyword evidence="4 9" id="KW-1133">Transmembrane helix</keyword>
<dbReference type="Proteomes" id="UP000265040">
    <property type="component" value="Chromosome 5"/>
</dbReference>
<feature type="binding site" evidence="6">
    <location>
        <position position="384"/>
    </location>
    <ligand>
        <name>Na(+)</name>
        <dbReference type="ChEBI" id="CHEBI:29101"/>
        <label>1</label>
    </ligand>
</feature>
<dbReference type="GO" id="GO:0005332">
    <property type="term" value="F:gamma-aminobutyric acid:sodium:chloride symporter activity"/>
    <property type="evidence" value="ECO:0007669"/>
    <property type="project" value="TreeGrafter"/>
</dbReference>
<dbReference type="CDD" id="cd11496">
    <property type="entry name" value="SLC6sbd-TauT-like"/>
    <property type="match status" value="1"/>
</dbReference>
<keyword evidence="7" id="KW-1015">Disulfide bond</keyword>
<feature type="transmembrane region" description="Helical" evidence="9">
    <location>
        <begin position="233"/>
        <end position="260"/>
    </location>
</feature>
<dbReference type="GO" id="GO:0046872">
    <property type="term" value="F:metal ion binding"/>
    <property type="evidence" value="ECO:0007669"/>
    <property type="project" value="UniProtKB-KW"/>
</dbReference>
<evidence type="ECO:0000256" key="2">
    <source>
        <dbReference type="ARBA" id="ARBA00022448"/>
    </source>
</evidence>
<feature type="transmembrane region" description="Helical" evidence="9">
    <location>
        <begin position="63"/>
        <end position="81"/>
    </location>
</feature>
<proteinExistence type="inferred from homology"/>
<evidence type="ECO:0000256" key="6">
    <source>
        <dbReference type="PIRSR" id="PIRSR600175-1"/>
    </source>
</evidence>
<keyword evidence="6" id="KW-0479">Metal-binding</keyword>
<feature type="transmembrane region" description="Helical" evidence="9">
    <location>
        <begin position="200"/>
        <end position="221"/>
    </location>
</feature>
<evidence type="ECO:0000256" key="9">
    <source>
        <dbReference type="SAM" id="Phobius"/>
    </source>
</evidence>
<accession>A0A7N6BRM9</accession>
<dbReference type="SUPFAM" id="SSF161070">
    <property type="entry name" value="SNF-like"/>
    <property type="match status" value="1"/>
</dbReference>
<evidence type="ECO:0000256" key="5">
    <source>
        <dbReference type="ARBA" id="ARBA00023136"/>
    </source>
</evidence>
<reference evidence="10" key="3">
    <citation type="submission" date="2025-09" db="UniProtKB">
        <authorList>
            <consortium name="Ensembl"/>
        </authorList>
    </citation>
    <scope>IDENTIFICATION</scope>
</reference>
<name>A0A7N6BRM9_ANATE</name>
<organism evidence="10 11">
    <name type="scientific">Anabas testudineus</name>
    <name type="common">Climbing perch</name>
    <name type="synonym">Anthias testudineus</name>
    <dbReference type="NCBI Taxonomy" id="64144"/>
    <lineage>
        <taxon>Eukaryota</taxon>
        <taxon>Metazoa</taxon>
        <taxon>Chordata</taxon>
        <taxon>Craniata</taxon>
        <taxon>Vertebrata</taxon>
        <taxon>Euteleostomi</taxon>
        <taxon>Actinopterygii</taxon>
        <taxon>Neopterygii</taxon>
        <taxon>Teleostei</taxon>
        <taxon>Neoteleostei</taxon>
        <taxon>Acanthomorphata</taxon>
        <taxon>Anabantaria</taxon>
        <taxon>Anabantiformes</taxon>
        <taxon>Anabantoidei</taxon>
        <taxon>Anabantidae</taxon>
        <taxon>Anabas</taxon>
    </lineage>
</organism>
<feature type="transmembrane region" description="Helical" evidence="9">
    <location>
        <begin position="280"/>
        <end position="297"/>
    </location>
</feature>
<feature type="transmembrane region" description="Helical" evidence="9">
    <location>
        <begin position="463"/>
        <end position="482"/>
    </location>
</feature>
<evidence type="ECO:0000256" key="7">
    <source>
        <dbReference type="PIRSR" id="PIRSR600175-2"/>
    </source>
</evidence>
<feature type="transmembrane region" description="Helical" evidence="9">
    <location>
        <begin position="309"/>
        <end position="335"/>
    </location>
</feature>
<feature type="transmembrane region" description="Helical" evidence="9">
    <location>
        <begin position="425"/>
        <end position="442"/>
    </location>
</feature>
<sequence length="569" mass="65090">MNKDPGPEFKFKLDMEHPAHSTLPRGQWSNKMEFLLAVAGQIIGLGNVWRFPYLCYKNGGGVFFIPYVLFLFTCGIPLFLLETSLGQYTQQGGITCWKKICPLFSGMGYGSQVVVLYSSIYYIIILAWAFLYLFSSFTSELPWASCRNSWNTGNCVEFDHKDQYLNWTVEGNATSPVREFWERRVLNVTGSIHELGGLRWELALCLLLSWIICYFCVWRGVKSTGKVVYFTATFPYVMLVALLVRGLTLPGAIDGIVFYLYPDPSRLTDPQVWMDAGTQIFYSYAICIGCLTALGSYNKYNNNCYRDCVYLCLLNSGTSFVAGFAIFSALGFMAYEQNTDISKVAESGPGLAFIAYPRAVAMMPFPQLWAIFFFIMIILLGLDSEVGRRFKFQRRTIMIYIPYHKQGGLYIFQLFDYYACSGMTLLLFAILQSVCIGWVYGADRFYENLEDMIGYKPLPIIKYCLKYVTPVICMGTFIFSLVKYTPLKFNNTTEYPWWGYALGWWFTLSSTLLVPILMLYNLSVTPGTLRQVSCYYIKICLQNSICLLLFLLKTQYSPLLEVLHPMYTS</sequence>
<feature type="binding site" evidence="6">
    <location>
        <position position="383"/>
    </location>
    <ligand>
        <name>Na(+)</name>
        <dbReference type="ChEBI" id="CHEBI:29101"/>
        <label>1</label>
    </ligand>
</feature>
<dbReference type="InterPro" id="IPR037272">
    <property type="entry name" value="SNS_sf"/>
</dbReference>
<evidence type="ECO:0000256" key="3">
    <source>
        <dbReference type="ARBA" id="ARBA00022692"/>
    </source>
</evidence>
<keyword evidence="6" id="KW-0915">Sodium</keyword>
<feature type="transmembrane region" description="Helical" evidence="9">
    <location>
        <begin position="355"/>
        <end position="382"/>
    </location>
</feature>
<dbReference type="PROSITE" id="PS50267">
    <property type="entry name" value="NA_NEUROTRAN_SYMP_3"/>
    <property type="match status" value="1"/>
</dbReference>